<evidence type="ECO:0000313" key="1">
    <source>
        <dbReference type="EMBL" id="CAB4557142.1"/>
    </source>
</evidence>
<organism evidence="1">
    <name type="scientific">freshwater metagenome</name>
    <dbReference type="NCBI Taxonomy" id="449393"/>
    <lineage>
        <taxon>unclassified sequences</taxon>
        <taxon>metagenomes</taxon>
        <taxon>ecological metagenomes</taxon>
    </lineage>
</organism>
<accession>A0A6J6D051</accession>
<reference evidence="1" key="1">
    <citation type="submission" date="2020-05" db="EMBL/GenBank/DDBJ databases">
        <authorList>
            <person name="Chiriac C."/>
            <person name="Salcher M."/>
            <person name="Ghai R."/>
            <person name="Kavagutti S V."/>
        </authorList>
    </citation>
    <scope>NUCLEOTIDE SEQUENCE</scope>
</reference>
<dbReference type="EMBL" id="CAEZTB010000077">
    <property type="protein sequence ID" value="CAB4557142.1"/>
    <property type="molecule type" value="Genomic_DNA"/>
</dbReference>
<gene>
    <name evidence="1" type="ORF">UFOPK1581_00541</name>
</gene>
<protein>
    <submittedName>
        <fullName evidence="1">Unannotated protein</fullName>
    </submittedName>
</protein>
<proteinExistence type="predicted"/>
<dbReference type="AlphaFoldDB" id="A0A6J6D051"/>
<sequence length="139" mass="14985">MVCSHWLNVSPGAPKIKSRDVLKPRSLAIFRAIATFSGLWVRSNVFNTSGTADCIPIEILLKPADRKEARLSLVTESGLASKVISASEVKPNSESNLLSICARSAAGSREGVPPPTKTEVSFLEGEFDSLSIREDKEIS</sequence>
<name>A0A6J6D051_9ZZZZ</name>